<evidence type="ECO:0000256" key="2">
    <source>
        <dbReference type="ARBA" id="ARBA00023002"/>
    </source>
</evidence>
<dbReference type="PANTHER" id="PTHR42760">
    <property type="entry name" value="SHORT-CHAIN DEHYDROGENASES/REDUCTASES FAMILY MEMBER"/>
    <property type="match status" value="1"/>
</dbReference>
<dbReference type="RefSeq" id="WP_010929694.1">
    <property type="nucleotide sequence ID" value="NZ_AP024746.1"/>
</dbReference>
<reference evidence="3 4" key="1">
    <citation type="submission" date="2018-06" db="EMBL/GenBank/DDBJ databases">
        <authorList>
            <consortium name="Pathogen Informatics"/>
            <person name="Doyle S."/>
        </authorList>
    </citation>
    <scope>NUCLEOTIDE SEQUENCE [LARGE SCALE GENOMIC DNA]</scope>
    <source>
        <strain evidence="3 4">NCTC10911</strain>
    </source>
</reference>
<gene>
    <name evidence="3" type="primary">fabG_1</name>
    <name evidence="3" type="ORF">NCTC10911_00557</name>
</gene>
<dbReference type="OMA" id="TPMTDRH"/>
<dbReference type="PRINTS" id="PR00080">
    <property type="entry name" value="SDRFAMILY"/>
</dbReference>
<dbReference type="InterPro" id="IPR002347">
    <property type="entry name" value="SDR_fam"/>
</dbReference>
<organism evidence="3 4">
    <name type="scientific">Bordetella pertussis</name>
    <dbReference type="NCBI Taxonomy" id="520"/>
    <lineage>
        <taxon>Bacteria</taxon>
        <taxon>Pseudomonadati</taxon>
        <taxon>Pseudomonadota</taxon>
        <taxon>Betaproteobacteria</taxon>
        <taxon>Burkholderiales</taxon>
        <taxon>Alcaligenaceae</taxon>
        <taxon>Bordetella</taxon>
    </lineage>
</organism>
<dbReference type="Gene3D" id="3.40.50.720">
    <property type="entry name" value="NAD(P)-binding Rossmann-like Domain"/>
    <property type="match status" value="1"/>
</dbReference>
<proteinExistence type="inferred from homology"/>
<evidence type="ECO:0000256" key="1">
    <source>
        <dbReference type="ARBA" id="ARBA00006484"/>
    </source>
</evidence>
<evidence type="ECO:0000313" key="3">
    <source>
        <dbReference type="EMBL" id="SUV63554.1"/>
    </source>
</evidence>
<dbReference type="FunFam" id="3.40.50.720:FF:000173">
    <property type="entry name" value="3-oxoacyl-[acyl-carrier protein] reductase"/>
    <property type="match status" value="1"/>
</dbReference>
<dbReference type="EMBL" id="UFTT01000002">
    <property type="protein sequence ID" value="SUV63554.1"/>
    <property type="molecule type" value="Genomic_DNA"/>
</dbReference>
<evidence type="ECO:0000313" key="4">
    <source>
        <dbReference type="Proteomes" id="UP000255014"/>
    </source>
</evidence>
<name>A0A0E8EPU7_BORPT</name>
<dbReference type="GO" id="GO:0030497">
    <property type="term" value="P:fatty acid elongation"/>
    <property type="evidence" value="ECO:0007669"/>
    <property type="project" value="TreeGrafter"/>
</dbReference>
<dbReference type="PROSITE" id="PS00061">
    <property type="entry name" value="ADH_SHORT"/>
    <property type="match status" value="1"/>
</dbReference>
<dbReference type="InterPro" id="IPR020904">
    <property type="entry name" value="Sc_DH/Rdtase_CS"/>
</dbReference>
<comment type="similarity">
    <text evidence="1">Belongs to the short-chain dehydrogenases/reductases (SDR) family.</text>
</comment>
<dbReference type="PANTHER" id="PTHR42760:SF129">
    <property type="entry name" value="OXIDOREDUCTASE"/>
    <property type="match status" value="1"/>
</dbReference>
<dbReference type="SUPFAM" id="SSF51735">
    <property type="entry name" value="NAD(P)-binding Rossmann-fold domains"/>
    <property type="match status" value="1"/>
</dbReference>
<dbReference type="PRINTS" id="PR00081">
    <property type="entry name" value="GDHRDH"/>
</dbReference>
<dbReference type="Pfam" id="PF13561">
    <property type="entry name" value="adh_short_C2"/>
    <property type="match status" value="1"/>
</dbReference>
<dbReference type="GeneID" id="69603532"/>
<dbReference type="InterPro" id="IPR036291">
    <property type="entry name" value="NAD(P)-bd_dom_sf"/>
</dbReference>
<dbReference type="EC" id="1.1.1.100" evidence="3"/>
<keyword evidence="2 3" id="KW-0560">Oxidoreductase</keyword>
<dbReference type="GO" id="GO:0004316">
    <property type="term" value="F:3-oxoacyl-[acyl-carrier-protein] reductase (NADPH) activity"/>
    <property type="evidence" value="ECO:0007669"/>
    <property type="project" value="UniProtKB-EC"/>
</dbReference>
<dbReference type="CDD" id="cd05233">
    <property type="entry name" value="SDR_c"/>
    <property type="match status" value="1"/>
</dbReference>
<protein>
    <submittedName>
        <fullName evidence="3">3-oxoacyl-[acyl-carrier-protein] reductase FabG</fullName>
        <ecNumber evidence="3">1.1.1.100</ecNumber>
    </submittedName>
</protein>
<sequence length="241" mass="24964">MKPTAYLVTGASSGISAAIARALLDAGHRVVNIDYRLPADAPQGLASYQADLTDEAQTLAVAREVTEAYDIVGLVNNAGATRPGTADTATLADLDYVVALHLRTAMILVQAALPAMRAAGYGRIVNMSSRAALGKPERVVYSATKAGLIGLTRTLAMELGGDGITVNAIGPGPIATELFRNSNPEGAPRTQRIIDSIVVKRLGTPEDVARAAMFFLSPDNGFVTGQVLYVCGGTTLGVAPV</sequence>
<accession>A0A0E8EPU7</accession>
<dbReference type="AlphaFoldDB" id="A0A0E8EPU7"/>
<dbReference type="Proteomes" id="UP000255014">
    <property type="component" value="Unassembled WGS sequence"/>
</dbReference>